<dbReference type="PANTHER" id="PTHR11941:SF54">
    <property type="entry name" value="ENOYL-COA HYDRATASE, MITOCHONDRIAL"/>
    <property type="match status" value="1"/>
</dbReference>
<dbReference type="InterPro" id="IPR001753">
    <property type="entry name" value="Enoyl-CoA_hydra/iso"/>
</dbReference>
<gene>
    <name evidence="3" type="ORF">S06H3_37546</name>
</gene>
<protein>
    <recommendedName>
        <fullName evidence="4">Enoyl-CoA hydratase</fullName>
    </recommendedName>
</protein>
<dbReference type="FunFam" id="1.10.12.10:FF:000001">
    <property type="entry name" value="Probable enoyl-CoA hydratase, mitochondrial"/>
    <property type="match status" value="1"/>
</dbReference>
<sequence>MAQGLIPMDGGTQRLPRIVGKGKALELILAAETISAEEAFEVGLVNKVVTGENLASEVEAVAKTIAGKAPIVLKYAKEAVNKGLDLTLEQGIRLESDLYFILHTTADRTEGIKAFLQKRPPRFKGQ</sequence>
<dbReference type="Gene3D" id="3.90.226.10">
    <property type="entry name" value="2-enoyl-CoA Hydratase, Chain A, domain 1"/>
    <property type="match status" value="1"/>
</dbReference>
<comment type="similarity">
    <text evidence="1">Belongs to the enoyl-CoA hydratase/isomerase family.</text>
</comment>
<dbReference type="InterPro" id="IPR029045">
    <property type="entry name" value="ClpP/crotonase-like_dom_sf"/>
</dbReference>
<dbReference type="EMBL" id="BARV01022817">
    <property type="protein sequence ID" value="GAI24375.1"/>
    <property type="molecule type" value="Genomic_DNA"/>
</dbReference>
<dbReference type="Gene3D" id="1.10.12.10">
    <property type="entry name" value="Lyase 2-enoyl-coa Hydratase, Chain A, domain 2"/>
    <property type="match status" value="1"/>
</dbReference>
<dbReference type="Pfam" id="PF00378">
    <property type="entry name" value="ECH_1"/>
    <property type="match status" value="1"/>
</dbReference>
<dbReference type="GO" id="GO:0006635">
    <property type="term" value="P:fatty acid beta-oxidation"/>
    <property type="evidence" value="ECO:0007669"/>
    <property type="project" value="TreeGrafter"/>
</dbReference>
<name>X1NC26_9ZZZZ</name>
<evidence type="ECO:0008006" key="4">
    <source>
        <dbReference type="Google" id="ProtNLM"/>
    </source>
</evidence>
<dbReference type="PANTHER" id="PTHR11941">
    <property type="entry name" value="ENOYL-COA HYDRATASE-RELATED"/>
    <property type="match status" value="1"/>
</dbReference>
<evidence type="ECO:0000313" key="3">
    <source>
        <dbReference type="EMBL" id="GAI24375.1"/>
    </source>
</evidence>
<dbReference type="InterPro" id="IPR014748">
    <property type="entry name" value="Enoyl-CoA_hydra_C"/>
</dbReference>
<dbReference type="SUPFAM" id="SSF52096">
    <property type="entry name" value="ClpP/crotonase"/>
    <property type="match status" value="1"/>
</dbReference>
<evidence type="ECO:0000256" key="1">
    <source>
        <dbReference type="ARBA" id="ARBA00005254"/>
    </source>
</evidence>
<proteinExistence type="inferred from homology"/>
<evidence type="ECO:0000256" key="2">
    <source>
        <dbReference type="ARBA" id="ARBA00023239"/>
    </source>
</evidence>
<reference evidence="3" key="1">
    <citation type="journal article" date="2014" name="Front. Microbiol.">
        <title>High frequency of phylogenetically diverse reductive dehalogenase-homologous genes in deep subseafloor sedimentary metagenomes.</title>
        <authorList>
            <person name="Kawai M."/>
            <person name="Futagami T."/>
            <person name="Toyoda A."/>
            <person name="Takaki Y."/>
            <person name="Nishi S."/>
            <person name="Hori S."/>
            <person name="Arai W."/>
            <person name="Tsubouchi T."/>
            <person name="Morono Y."/>
            <person name="Uchiyama I."/>
            <person name="Ito T."/>
            <person name="Fujiyama A."/>
            <person name="Inagaki F."/>
            <person name="Takami H."/>
        </authorList>
    </citation>
    <scope>NUCLEOTIDE SEQUENCE</scope>
    <source>
        <strain evidence="3">Expedition CK06-06</strain>
    </source>
</reference>
<comment type="caution">
    <text evidence="3">The sequence shown here is derived from an EMBL/GenBank/DDBJ whole genome shotgun (WGS) entry which is preliminary data.</text>
</comment>
<dbReference type="CDD" id="cd06558">
    <property type="entry name" value="crotonase-like"/>
    <property type="match status" value="1"/>
</dbReference>
<keyword evidence="2" id="KW-0456">Lyase</keyword>
<dbReference type="GO" id="GO:0016836">
    <property type="term" value="F:hydro-lyase activity"/>
    <property type="evidence" value="ECO:0007669"/>
    <property type="project" value="UniProtKB-ARBA"/>
</dbReference>
<organism evidence="3">
    <name type="scientific">marine sediment metagenome</name>
    <dbReference type="NCBI Taxonomy" id="412755"/>
    <lineage>
        <taxon>unclassified sequences</taxon>
        <taxon>metagenomes</taxon>
        <taxon>ecological metagenomes</taxon>
    </lineage>
</organism>
<accession>X1NC26</accession>
<dbReference type="AlphaFoldDB" id="X1NC26"/>